<comment type="subcellular location">
    <subcellularLocation>
        <location evidence="1">Bacterial flagellum basal body</location>
    </subcellularLocation>
    <subcellularLocation>
        <location evidence="2">Secreted</location>
    </subcellularLocation>
</comment>
<proteinExistence type="inferred from homology"/>
<evidence type="ECO:0000256" key="2">
    <source>
        <dbReference type="ARBA" id="ARBA00004613"/>
    </source>
</evidence>
<feature type="domain" description="Flagellar hook-associated protein FlgK helical" evidence="9">
    <location>
        <begin position="101"/>
        <end position="311"/>
    </location>
</feature>
<dbReference type="GO" id="GO:0005576">
    <property type="term" value="C:extracellular region"/>
    <property type="evidence" value="ECO:0007669"/>
    <property type="project" value="UniProtKB-SubCell"/>
</dbReference>
<dbReference type="GO" id="GO:0009425">
    <property type="term" value="C:bacterial-type flagellum basal body"/>
    <property type="evidence" value="ECO:0007669"/>
    <property type="project" value="UniProtKB-SubCell"/>
</dbReference>
<organism evidence="10 11">
    <name type="scientific">Ruegeria pomeroyi</name>
    <dbReference type="NCBI Taxonomy" id="89184"/>
    <lineage>
        <taxon>Bacteria</taxon>
        <taxon>Pseudomonadati</taxon>
        <taxon>Pseudomonadota</taxon>
        <taxon>Alphaproteobacteria</taxon>
        <taxon>Rhodobacterales</taxon>
        <taxon>Roseobacteraceae</taxon>
        <taxon>Ruegeria</taxon>
    </lineage>
</organism>
<feature type="domain" description="Flagellar basal body rod protein N-terminal" evidence="7">
    <location>
        <begin position="7"/>
        <end position="36"/>
    </location>
</feature>
<dbReference type="Pfam" id="PF00460">
    <property type="entry name" value="Flg_bb_rod"/>
    <property type="match status" value="1"/>
</dbReference>
<reference evidence="10" key="1">
    <citation type="journal article" date="2021" name="Environ. Microbiol.">
        <title>Cryptic niche differentiation of novel sediment ecotypes of Rugeria pomeroyi correlates with nitrate respiration.</title>
        <authorList>
            <person name="Lin X."/>
            <person name="McNichol J."/>
            <person name="Chu X."/>
            <person name="Qian Y."/>
            <person name="Luo H."/>
        </authorList>
    </citation>
    <scope>NUCLEOTIDE SEQUENCE</scope>
    <source>
        <strain evidence="10">SZCCDBB064</strain>
    </source>
</reference>
<dbReference type="PANTHER" id="PTHR30033:SF1">
    <property type="entry name" value="FLAGELLAR HOOK-ASSOCIATED PROTEIN 1"/>
    <property type="match status" value="1"/>
</dbReference>
<protein>
    <recommendedName>
        <fullName evidence="4">Flagellar hook-associated protein 1</fullName>
    </recommendedName>
</protein>
<dbReference type="InterPro" id="IPR053927">
    <property type="entry name" value="FlgK_helical"/>
</dbReference>
<dbReference type="InterPro" id="IPR002371">
    <property type="entry name" value="FlgK"/>
</dbReference>
<dbReference type="Proteomes" id="UP000813672">
    <property type="component" value="Unassembled WGS sequence"/>
</dbReference>
<dbReference type="GO" id="GO:0044780">
    <property type="term" value="P:bacterial-type flagellum assembly"/>
    <property type="evidence" value="ECO:0007669"/>
    <property type="project" value="InterPro"/>
</dbReference>
<evidence type="ECO:0000256" key="3">
    <source>
        <dbReference type="ARBA" id="ARBA00009677"/>
    </source>
</evidence>
<evidence type="ECO:0000256" key="5">
    <source>
        <dbReference type="ARBA" id="ARBA00022525"/>
    </source>
</evidence>
<evidence type="ECO:0000259" key="7">
    <source>
        <dbReference type="Pfam" id="PF00460"/>
    </source>
</evidence>
<evidence type="ECO:0000256" key="4">
    <source>
        <dbReference type="ARBA" id="ARBA00016244"/>
    </source>
</evidence>
<accession>A0A9Q3WP65</accession>
<dbReference type="AlphaFoldDB" id="A0A9Q3WP65"/>
<comment type="caution">
    <text evidence="10">The sequence shown here is derived from an EMBL/GenBank/DDBJ whole genome shotgun (WGS) entry which is preliminary data.</text>
</comment>
<gene>
    <name evidence="10" type="primary">flgK</name>
    <name evidence="10" type="ORF">KBY27_20450</name>
</gene>
<dbReference type="Pfam" id="PF06429">
    <property type="entry name" value="Flg_bbr_C"/>
    <property type="match status" value="1"/>
</dbReference>
<dbReference type="InterPro" id="IPR010930">
    <property type="entry name" value="Flg_bb/hook_C_dom"/>
</dbReference>
<keyword evidence="6" id="KW-0975">Bacterial flagellum</keyword>
<dbReference type="EMBL" id="JAGQAF010000017">
    <property type="protein sequence ID" value="MCE8539840.1"/>
    <property type="molecule type" value="Genomic_DNA"/>
</dbReference>
<keyword evidence="5" id="KW-0964">Secreted</keyword>
<dbReference type="SUPFAM" id="SSF64518">
    <property type="entry name" value="Phase 1 flagellin"/>
    <property type="match status" value="1"/>
</dbReference>
<feature type="domain" description="Flagellar basal-body/hook protein C-terminal" evidence="8">
    <location>
        <begin position="446"/>
        <end position="483"/>
    </location>
</feature>
<sequence length="483" mass="49977">MTISAALNSALSGLTAASRATGVATDNIANALTPGYARRSLEVTGSTVGGAGVRIVGVTRQADPVLIANRRGADAAQGYSDTLSAFHNRLSQLVGGVDDPRSVPNLIAEFESSLIAAASNPGAQTRLDAAATAASDLAQALNAASDGLRSARNDADRSIGQQVDRLNTVLQNIETLNGRIQSVKLSGGDTASLLDQRQTLIDEANTIVPINVVARDHGSVALFTDGGAILLDGPAAQLSFTATTQTMPHMTVDNGLLSGLELNGTPLRISGSGSAIRGGTLAAAFEIRDSLAVEAQKDLDMVARDLVERFEAPTLDPTIAPTDPGLFTDNGARFSAASQIGLAGRLELNATVDPKQGGQSWRLRDGLGALVPGAPGNATQINAFHEALTIGRTLPDTRFGTGAMSASGVGAALLSQVEQSQSLAAERLAFASASQTEMQRLELEQGVDTDAELQMLMQLEQAFAANARVIETVGDMMDTLLRL</sequence>
<name>A0A9Q3WP65_9RHOB</name>
<dbReference type="PANTHER" id="PTHR30033">
    <property type="entry name" value="FLAGELLAR HOOK-ASSOCIATED PROTEIN 1"/>
    <property type="match status" value="1"/>
</dbReference>
<dbReference type="Pfam" id="PF22638">
    <property type="entry name" value="FlgK_D1"/>
    <property type="match status" value="1"/>
</dbReference>
<comment type="similarity">
    <text evidence="3">Belongs to the flagella basal body rod proteins family.</text>
</comment>
<keyword evidence="10" id="KW-0966">Cell projection</keyword>
<evidence type="ECO:0000259" key="9">
    <source>
        <dbReference type="Pfam" id="PF22638"/>
    </source>
</evidence>
<dbReference type="NCBIfam" id="TIGR02492">
    <property type="entry name" value="flgK_ends"/>
    <property type="match status" value="1"/>
</dbReference>
<dbReference type="InterPro" id="IPR001444">
    <property type="entry name" value="Flag_bb_rod_N"/>
</dbReference>
<dbReference type="GO" id="GO:0009424">
    <property type="term" value="C:bacterial-type flagellum hook"/>
    <property type="evidence" value="ECO:0007669"/>
    <property type="project" value="InterPro"/>
</dbReference>
<evidence type="ECO:0000313" key="10">
    <source>
        <dbReference type="EMBL" id="MCE8539840.1"/>
    </source>
</evidence>
<keyword evidence="10" id="KW-0969">Cilium</keyword>
<evidence type="ECO:0000259" key="8">
    <source>
        <dbReference type="Pfam" id="PF06429"/>
    </source>
</evidence>
<keyword evidence="10" id="KW-0282">Flagellum</keyword>
<evidence type="ECO:0000313" key="11">
    <source>
        <dbReference type="Proteomes" id="UP000813672"/>
    </source>
</evidence>
<evidence type="ECO:0000256" key="6">
    <source>
        <dbReference type="ARBA" id="ARBA00023143"/>
    </source>
</evidence>
<dbReference type="RefSeq" id="WP_234221795.1">
    <property type="nucleotide sequence ID" value="NZ_JAGQAF010000017.1"/>
</dbReference>
<evidence type="ECO:0000256" key="1">
    <source>
        <dbReference type="ARBA" id="ARBA00004117"/>
    </source>
</evidence>
<dbReference type="GO" id="GO:0005198">
    <property type="term" value="F:structural molecule activity"/>
    <property type="evidence" value="ECO:0007669"/>
    <property type="project" value="InterPro"/>
</dbReference>